<protein>
    <submittedName>
        <fullName evidence="2">Uncharacterized protein</fullName>
    </submittedName>
</protein>
<dbReference type="Proteomes" id="UP000636800">
    <property type="component" value="Chromosome 1"/>
</dbReference>
<accession>A0A835VJC0</accession>
<organism evidence="2 3">
    <name type="scientific">Vanilla planifolia</name>
    <name type="common">Vanilla</name>
    <dbReference type="NCBI Taxonomy" id="51239"/>
    <lineage>
        <taxon>Eukaryota</taxon>
        <taxon>Viridiplantae</taxon>
        <taxon>Streptophyta</taxon>
        <taxon>Embryophyta</taxon>
        <taxon>Tracheophyta</taxon>
        <taxon>Spermatophyta</taxon>
        <taxon>Magnoliopsida</taxon>
        <taxon>Liliopsida</taxon>
        <taxon>Asparagales</taxon>
        <taxon>Orchidaceae</taxon>
        <taxon>Vanilloideae</taxon>
        <taxon>Vanilleae</taxon>
        <taxon>Vanilla</taxon>
    </lineage>
</organism>
<feature type="compositionally biased region" description="Polar residues" evidence="1">
    <location>
        <begin position="78"/>
        <end position="91"/>
    </location>
</feature>
<dbReference type="AlphaFoldDB" id="A0A835VJC0"/>
<dbReference type="OrthoDB" id="1293114at2759"/>
<keyword evidence="3" id="KW-1185">Reference proteome</keyword>
<proteinExistence type="predicted"/>
<evidence type="ECO:0000256" key="1">
    <source>
        <dbReference type="SAM" id="MobiDB-lite"/>
    </source>
</evidence>
<sequence length="108" mass="11733">MDVILQVSESIYDEKVNGNVQVIAPKTSELRHKTSELREKTWGITGEGGTCNTGLDPKKEPESDSSSLGSPGHHQEAKASTSVSSETASIEQRQKKPEAQCHREGVDQ</sequence>
<feature type="compositionally biased region" description="Basic and acidic residues" evidence="1">
    <location>
        <begin position="92"/>
        <end position="108"/>
    </location>
</feature>
<feature type="region of interest" description="Disordered" evidence="1">
    <location>
        <begin position="39"/>
        <end position="108"/>
    </location>
</feature>
<comment type="caution">
    <text evidence="2">The sequence shown here is derived from an EMBL/GenBank/DDBJ whole genome shotgun (WGS) entry which is preliminary data.</text>
</comment>
<dbReference type="EMBL" id="JADCNL010000001">
    <property type="protein sequence ID" value="KAG0498671.1"/>
    <property type="molecule type" value="Genomic_DNA"/>
</dbReference>
<evidence type="ECO:0000313" key="3">
    <source>
        <dbReference type="Proteomes" id="UP000636800"/>
    </source>
</evidence>
<evidence type="ECO:0000313" key="2">
    <source>
        <dbReference type="EMBL" id="KAG0498671.1"/>
    </source>
</evidence>
<gene>
    <name evidence="2" type="ORF">HPP92_003362</name>
</gene>
<name>A0A835VJC0_VANPL</name>
<reference evidence="2 3" key="1">
    <citation type="journal article" date="2020" name="Nat. Food">
        <title>A phased Vanilla planifolia genome enables genetic improvement of flavour and production.</title>
        <authorList>
            <person name="Hasing T."/>
            <person name="Tang H."/>
            <person name="Brym M."/>
            <person name="Khazi F."/>
            <person name="Huang T."/>
            <person name="Chambers A.H."/>
        </authorList>
    </citation>
    <scope>NUCLEOTIDE SEQUENCE [LARGE SCALE GENOMIC DNA]</scope>
    <source>
        <tissue evidence="2">Leaf</tissue>
    </source>
</reference>